<gene>
    <name evidence="2" type="ORF">SKAU_G00075130</name>
</gene>
<evidence type="ECO:0000313" key="3">
    <source>
        <dbReference type="Proteomes" id="UP001152622"/>
    </source>
</evidence>
<protein>
    <submittedName>
        <fullName evidence="2">Uncharacterized protein</fullName>
    </submittedName>
</protein>
<keyword evidence="3" id="KW-1185">Reference proteome</keyword>
<name>A0A9Q1G8H0_SYNKA</name>
<feature type="region of interest" description="Disordered" evidence="1">
    <location>
        <begin position="58"/>
        <end position="77"/>
    </location>
</feature>
<evidence type="ECO:0000256" key="1">
    <source>
        <dbReference type="SAM" id="MobiDB-lite"/>
    </source>
</evidence>
<reference evidence="2" key="1">
    <citation type="journal article" date="2023" name="Science">
        <title>Genome structures resolve the early diversification of teleost fishes.</title>
        <authorList>
            <person name="Parey E."/>
            <person name="Louis A."/>
            <person name="Montfort J."/>
            <person name="Bouchez O."/>
            <person name="Roques C."/>
            <person name="Iampietro C."/>
            <person name="Lluch J."/>
            <person name="Castinel A."/>
            <person name="Donnadieu C."/>
            <person name="Desvignes T."/>
            <person name="Floi Bucao C."/>
            <person name="Jouanno E."/>
            <person name="Wen M."/>
            <person name="Mejri S."/>
            <person name="Dirks R."/>
            <person name="Jansen H."/>
            <person name="Henkel C."/>
            <person name="Chen W.J."/>
            <person name="Zahm M."/>
            <person name="Cabau C."/>
            <person name="Klopp C."/>
            <person name="Thompson A.W."/>
            <person name="Robinson-Rechavi M."/>
            <person name="Braasch I."/>
            <person name="Lecointre G."/>
            <person name="Bobe J."/>
            <person name="Postlethwait J.H."/>
            <person name="Berthelot C."/>
            <person name="Roest Crollius H."/>
            <person name="Guiguen Y."/>
        </authorList>
    </citation>
    <scope>NUCLEOTIDE SEQUENCE</scope>
    <source>
        <strain evidence="2">WJC10195</strain>
    </source>
</reference>
<proteinExistence type="predicted"/>
<feature type="compositionally biased region" description="Polar residues" evidence="1">
    <location>
        <begin position="86"/>
        <end position="110"/>
    </location>
</feature>
<comment type="caution">
    <text evidence="2">The sequence shown here is derived from an EMBL/GenBank/DDBJ whole genome shotgun (WGS) entry which is preliminary data.</text>
</comment>
<dbReference type="EMBL" id="JAINUF010000002">
    <property type="protein sequence ID" value="KAJ8376933.1"/>
    <property type="molecule type" value="Genomic_DNA"/>
</dbReference>
<dbReference type="Proteomes" id="UP001152622">
    <property type="component" value="Chromosome 2"/>
</dbReference>
<dbReference type="AlphaFoldDB" id="A0A9Q1G8H0"/>
<accession>A0A9Q1G8H0</accession>
<organism evidence="2 3">
    <name type="scientific">Synaphobranchus kaupii</name>
    <name type="common">Kaup's arrowtooth eel</name>
    <dbReference type="NCBI Taxonomy" id="118154"/>
    <lineage>
        <taxon>Eukaryota</taxon>
        <taxon>Metazoa</taxon>
        <taxon>Chordata</taxon>
        <taxon>Craniata</taxon>
        <taxon>Vertebrata</taxon>
        <taxon>Euteleostomi</taxon>
        <taxon>Actinopterygii</taxon>
        <taxon>Neopterygii</taxon>
        <taxon>Teleostei</taxon>
        <taxon>Anguilliformes</taxon>
        <taxon>Synaphobranchidae</taxon>
        <taxon>Synaphobranchus</taxon>
    </lineage>
</organism>
<feature type="region of interest" description="Disordered" evidence="1">
    <location>
        <begin position="83"/>
        <end position="140"/>
    </location>
</feature>
<sequence length="140" mass="15841">MGRRPRNTLPTARALLEPMNYDPLRVKHQLDKTKHAQKFYHDRKRAGRPRTWRGVEARHSAETVNTSAPALQPPTGHAMCGVMMNSGMSGRRQQCQRSNNPLQPPLNSTLHLVDLQHNRRYPSAPHKPQVNSILLDGAES</sequence>
<dbReference type="OrthoDB" id="775972at2759"/>
<evidence type="ECO:0000313" key="2">
    <source>
        <dbReference type="EMBL" id="KAJ8376933.1"/>
    </source>
</evidence>